<dbReference type="InterPro" id="IPR028098">
    <property type="entry name" value="Glyco_trans_4-like_N"/>
</dbReference>
<evidence type="ECO:0000259" key="3">
    <source>
        <dbReference type="Pfam" id="PF13579"/>
    </source>
</evidence>
<reference evidence="4 5" key="1">
    <citation type="journal article" date="2023" name="Int. J. Syst. Evol. Microbiol.">
        <title>Arthrobacter vasquezii sp. nov., isolated from a soil sample from Union Glacier, Antarctica.</title>
        <authorList>
            <person name="Valenzuela-Ibaceta F."/>
            <person name="Carrasco V."/>
            <person name="Lagos-Moraga S."/>
            <person name="Dietz-Vargas C."/>
            <person name="Navarro C.A."/>
            <person name="Perez-Donoso J.M."/>
        </authorList>
    </citation>
    <scope>NUCLEOTIDE SEQUENCE [LARGE SCALE GENOMIC DNA]</scope>
    <source>
        <strain evidence="4 5">EH-1B-1</strain>
    </source>
</reference>
<dbReference type="Gene3D" id="3.40.50.2000">
    <property type="entry name" value="Glycogen Phosphorylase B"/>
    <property type="match status" value="1"/>
</dbReference>
<protein>
    <submittedName>
        <fullName evidence="4">Glycosyltransferase</fullName>
    </submittedName>
</protein>
<keyword evidence="1" id="KW-0328">Glycosyltransferase</keyword>
<evidence type="ECO:0000256" key="2">
    <source>
        <dbReference type="ARBA" id="ARBA00022679"/>
    </source>
</evidence>
<accession>A0ABT6CTM1</accession>
<feature type="domain" description="Glycosyltransferase subfamily 4-like N-terminal" evidence="3">
    <location>
        <begin position="37"/>
        <end position="232"/>
    </location>
</feature>
<name>A0ABT6CTM1_9MICC</name>
<keyword evidence="2" id="KW-0808">Transferase</keyword>
<sequence>MKEIATTGRPHLLYIAFAFPPSTASSVYRCVAVPNQFAAAGWDVTVLTIHGDIWSEVSGRDDELLRSVHERIRIVRISDGGSEEPGRGNLRRFSRLRVDAPFVWSRLLELRSRRHFPERFHGLWLPEAIMAAKEIHTSHTVDLTMASAAPYVGFEVARSLEGVPYVLDYRDAWAFNTISGKESFTPKSRNGRLESSLLLGAEQIWFVNNRILEEYARRYPSARNMMRVVPNGFDMQPGHSKPRVEPVEKPTFGYLGTIPHVNSPIEILFAGWRRAFGVFEDVSEPAARAVIRGKLSSSGRVSTHVLESFKDMRPHGLQYDGPISKRQVANFYQSLDALILLLAGGRYVTGGKTAEYLATGLPIVSVHELSNAATDLLKDYPLWFPAQSLTEDGIARALGAAAEYLKCPDHERASAAWEYGQQFLRSRMLEPVIAELAETVNSGAGLKSQLVAMPGNVPSVDAGEQSKIEEPLAGNRNRRLRVGVISADRQTAPGIIEHLGQRLAGVTHSSPDVWSAYPQATVDSSVALPVVSLSPSAQAVLKPIISAPGLVGIMGRLIERGLLARRFARAVLRNGEVQASIESSDIVVAGDEIAIRAVWKLRTRSNAQLVYGPAALIHACHKASGPAT</sequence>
<evidence type="ECO:0000313" key="4">
    <source>
        <dbReference type="EMBL" id="MDF9277374.1"/>
    </source>
</evidence>
<proteinExistence type="predicted"/>
<gene>
    <name evidence="4" type="ORF">P4U43_06150</name>
</gene>
<dbReference type="EMBL" id="JAROKN010000009">
    <property type="protein sequence ID" value="MDF9277374.1"/>
    <property type="molecule type" value="Genomic_DNA"/>
</dbReference>
<dbReference type="Proteomes" id="UP001220456">
    <property type="component" value="Unassembled WGS sequence"/>
</dbReference>
<keyword evidence="5" id="KW-1185">Reference proteome</keyword>
<dbReference type="Pfam" id="PF13579">
    <property type="entry name" value="Glyco_trans_4_4"/>
    <property type="match status" value="1"/>
</dbReference>
<comment type="caution">
    <text evidence="4">The sequence shown here is derived from an EMBL/GenBank/DDBJ whole genome shotgun (WGS) entry which is preliminary data.</text>
</comment>
<evidence type="ECO:0000313" key="5">
    <source>
        <dbReference type="Proteomes" id="UP001220456"/>
    </source>
</evidence>
<dbReference type="RefSeq" id="WP_277357927.1">
    <property type="nucleotide sequence ID" value="NZ_JAROKN010000009.1"/>
</dbReference>
<evidence type="ECO:0000256" key="1">
    <source>
        <dbReference type="ARBA" id="ARBA00022676"/>
    </source>
</evidence>
<dbReference type="SUPFAM" id="SSF53756">
    <property type="entry name" value="UDP-Glycosyltransferase/glycogen phosphorylase"/>
    <property type="match status" value="1"/>
</dbReference>
<organism evidence="4 5">
    <name type="scientific">Arthrobacter vasquezii</name>
    <dbReference type="NCBI Taxonomy" id="2977629"/>
    <lineage>
        <taxon>Bacteria</taxon>
        <taxon>Bacillati</taxon>
        <taxon>Actinomycetota</taxon>
        <taxon>Actinomycetes</taxon>
        <taxon>Micrococcales</taxon>
        <taxon>Micrococcaceae</taxon>
        <taxon>Arthrobacter</taxon>
    </lineage>
</organism>